<dbReference type="KEGG" id="ptaw:DW352_17675"/>
<keyword evidence="2" id="KW-1133">Transmembrane helix</keyword>
<dbReference type="PANTHER" id="PTHR11803:SF58">
    <property type="entry name" value="PROTEIN HMF1-RELATED"/>
    <property type="match status" value="1"/>
</dbReference>
<name>A0A346A4J4_9HYPH</name>
<evidence type="ECO:0000313" key="4">
    <source>
        <dbReference type="EMBL" id="AXK84091.1"/>
    </source>
</evidence>
<dbReference type="CDD" id="cd00448">
    <property type="entry name" value="YjgF_YER057c_UK114_family"/>
    <property type="match status" value="1"/>
</dbReference>
<dbReference type="InterPro" id="IPR006175">
    <property type="entry name" value="YjgF/YER057c/UK114"/>
</dbReference>
<dbReference type="EMBL" id="CP031417">
    <property type="protein sequence ID" value="AXK84091.1"/>
    <property type="molecule type" value="Genomic_DNA"/>
</dbReference>
<dbReference type="Proteomes" id="UP000254889">
    <property type="component" value="Chromosome"/>
</dbReference>
<dbReference type="GO" id="GO:0005829">
    <property type="term" value="C:cytosol"/>
    <property type="evidence" value="ECO:0007669"/>
    <property type="project" value="TreeGrafter"/>
</dbReference>
<proteinExistence type="inferred from homology"/>
<accession>A0A346A4J4</accession>
<feature type="chain" id="PRO_5016676123" evidence="3">
    <location>
        <begin position="26"/>
        <end position="164"/>
    </location>
</feature>
<keyword evidence="2" id="KW-0472">Membrane</keyword>
<evidence type="ECO:0000313" key="5">
    <source>
        <dbReference type="Proteomes" id="UP000254889"/>
    </source>
</evidence>
<evidence type="ECO:0000256" key="2">
    <source>
        <dbReference type="SAM" id="Phobius"/>
    </source>
</evidence>
<evidence type="ECO:0000256" key="3">
    <source>
        <dbReference type="SAM" id="SignalP"/>
    </source>
</evidence>
<dbReference type="RefSeq" id="WP_115694470.1">
    <property type="nucleotide sequence ID" value="NZ_CP031417.1"/>
</dbReference>
<comment type="similarity">
    <text evidence="1">Belongs to the RutC family.</text>
</comment>
<protein>
    <submittedName>
        <fullName evidence="4">RidA family protein</fullName>
    </submittedName>
</protein>
<dbReference type="OrthoDB" id="7860881at2"/>
<dbReference type="Pfam" id="PF01042">
    <property type="entry name" value="Ribonuc_L-PSP"/>
    <property type="match status" value="1"/>
</dbReference>
<dbReference type="PANTHER" id="PTHR11803">
    <property type="entry name" value="2-IMINOBUTANOATE/2-IMINOPROPANOATE DEAMINASE RIDA"/>
    <property type="match status" value="1"/>
</dbReference>
<dbReference type="SUPFAM" id="SSF55298">
    <property type="entry name" value="YjgF-like"/>
    <property type="match status" value="1"/>
</dbReference>
<dbReference type="GO" id="GO:0019239">
    <property type="term" value="F:deaminase activity"/>
    <property type="evidence" value="ECO:0007669"/>
    <property type="project" value="TreeGrafter"/>
</dbReference>
<dbReference type="InterPro" id="IPR035959">
    <property type="entry name" value="RutC-like_sf"/>
</dbReference>
<evidence type="ECO:0000256" key="1">
    <source>
        <dbReference type="ARBA" id="ARBA00010552"/>
    </source>
</evidence>
<reference evidence="4 5" key="1">
    <citation type="submission" date="2018-07" db="EMBL/GenBank/DDBJ databases">
        <authorList>
            <person name="Quirk P.G."/>
            <person name="Krulwich T.A."/>
        </authorList>
    </citation>
    <scope>NUCLEOTIDE SEQUENCE [LARGE SCALE GENOMIC DNA]</scope>
    <source>
        <strain evidence="4 5">CC-BB4</strain>
    </source>
</reference>
<keyword evidence="3" id="KW-0732">Signal</keyword>
<gene>
    <name evidence="4" type="ORF">DW352_17675</name>
</gene>
<dbReference type="AlphaFoldDB" id="A0A346A4J4"/>
<feature type="transmembrane region" description="Helical" evidence="2">
    <location>
        <begin position="41"/>
        <end position="59"/>
    </location>
</feature>
<feature type="signal peptide" evidence="3">
    <location>
        <begin position="1"/>
        <end position="25"/>
    </location>
</feature>
<organism evidence="4 5">
    <name type="scientific">Pseudolabrys taiwanensis</name>
    <dbReference type="NCBI Taxonomy" id="331696"/>
    <lineage>
        <taxon>Bacteria</taxon>
        <taxon>Pseudomonadati</taxon>
        <taxon>Pseudomonadota</taxon>
        <taxon>Alphaproteobacteria</taxon>
        <taxon>Hyphomicrobiales</taxon>
        <taxon>Xanthobacteraceae</taxon>
        <taxon>Pseudolabrys</taxon>
    </lineage>
</organism>
<keyword evidence="5" id="KW-1185">Reference proteome</keyword>
<dbReference type="Gene3D" id="3.30.1330.40">
    <property type="entry name" value="RutC-like"/>
    <property type="match status" value="1"/>
</dbReference>
<keyword evidence="2" id="KW-0812">Transmembrane</keyword>
<sequence>MPKLSRLFAVLLSCSMIVGAAAAHAENVKILSPVEGGIKPSGSWSVGALAGGFIFVGGMRGVDPATNKLVEGDEARIRQMFINVKQVVEAQGATLQDAVRLTIYVSDVVKYRPMVNKVQQDEALWGKGPYPPRTVLEVRKLDQDDIAEVDATFFAPQKKRKGKK</sequence>